<dbReference type="GO" id="GO:0005524">
    <property type="term" value="F:ATP binding"/>
    <property type="evidence" value="ECO:0007669"/>
    <property type="project" value="UniProtKB-KW"/>
</dbReference>
<dbReference type="FunFam" id="1.10.8.60:FF:000133">
    <property type="entry name" value="AAA family ATPase"/>
    <property type="match status" value="1"/>
</dbReference>
<dbReference type="FunFam" id="3.40.50.300:FF:000661">
    <property type="entry name" value="calmodulin-interacting protein 111 isoform X1"/>
    <property type="match status" value="1"/>
</dbReference>
<dbReference type="Gene3D" id="3.40.50.300">
    <property type="entry name" value="P-loop containing nucleotide triphosphate hydrolases"/>
    <property type="match status" value="2"/>
</dbReference>
<dbReference type="InterPro" id="IPR003593">
    <property type="entry name" value="AAA+_ATPase"/>
</dbReference>
<dbReference type="SUPFAM" id="SSF52540">
    <property type="entry name" value="P-loop containing nucleoside triphosphate hydrolases"/>
    <property type="match status" value="2"/>
</dbReference>
<sequence>MSKKGRGTKSDWVKCSPSGCLVSRADLVRREVPVSPGDQTDFDPRGRGAGVGYVGEDGCLRAVACSVKVDVEESKLTQSTKQELVRLSPTTMKLCLLCVGRPVLVSCMKTGRAAVGMAWPVATSPLTTAGLGRMVQMNCGAEDGAIVLVQPLLGPFLPLAELYLVPRKYMDFQKTRHFQDYCRQQLDLKILIPGNSIQLMYYGKPCVLTVCRSCGVDGKTQTIRCLEENTATKFSAVEEKTLGNKENTMLADDMAKLMLEDGTKQQNAKSEVTMAENNTKSMYHQDPLIQNLEVTFEESLCEEVNIKESSVKNEDDTAGQDTKGRKEKRIQRKEYGPFYYVTSGTKLIIDAGSDRGTKDDGKDQMTYDMIGGLSRELSIIRDMVELPLTSPEAFRNLGVAPPHGVLLFGPPGTGKTMVAKTLAAEIGATFTTINGPEVLSKFYGETESRLRDIFKQAEERTPSIIFIDELDALCPKRENVQSEMEKRVVATLLTLMDGIRPSSVPGQVVVLGATNRPDAVDPALRRPGRFDREVELPIPNAVQRAEILSCLLRKMPHDLSQDNIARIADSAHGYVGADLTAVCKEAGLHAFRRYTKRRTSDQHTQTSGSDGSLAQTVQVSMEDFVLALKEVKPSAMREVMIDVPKVRWSDIGGQAVIKQKLQQAVEWPLQNPEAFRRMGIRPPQGILMYGPPGCSKTLIARALATESGLNFIAVKGPELFSKWVGESELAVREVFRKARAASPSIVFFDEIDALAVSRGSSGGGNNVADRVLAQLLTEIDGVDKLGDVTVVAATNRPDMIDKALLRPGRIDRILYIPLPDANTRRDILKIQFQNMPVSQDLDVDWLVENTKNYSGAEVVAVCQEAALSALTEDIKAQCVQGRHFEQALQAVCPRIGPELIQFYQQYQKNSGLHCI</sequence>
<proteinExistence type="predicted"/>
<keyword evidence="2" id="KW-0547">Nucleotide-binding</keyword>
<dbReference type="InterPro" id="IPR050168">
    <property type="entry name" value="AAA_ATPase_domain"/>
</dbReference>
<dbReference type="Gene3D" id="1.10.8.60">
    <property type="match status" value="2"/>
</dbReference>
<reference evidence="6" key="1">
    <citation type="submission" date="2022-01" db="EMBL/GenBank/DDBJ databases">
        <authorList>
            <person name="Braso-Vives M."/>
        </authorList>
    </citation>
    <scope>NUCLEOTIDE SEQUENCE</scope>
</reference>
<evidence type="ECO:0000259" key="5">
    <source>
        <dbReference type="SMART" id="SM00382"/>
    </source>
</evidence>
<evidence type="ECO:0000256" key="1">
    <source>
        <dbReference type="ARBA" id="ARBA00022737"/>
    </source>
</evidence>
<evidence type="ECO:0000313" key="6">
    <source>
        <dbReference type="EMBL" id="CAH1267750.1"/>
    </source>
</evidence>
<organism evidence="6 7">
    <name type="scientific">Branchiostoma lanceolatum</name>
    <name type="common">Common lancelet</name>
    <name type="synonym">Amphioxus lanceolatum</name>
    <dbReference type="NCBI Taxonomy" id="7740"/>
    <lineage>
        <taxon>Eukaryota</taxon>
        <taxon>Metazoa</taxon>
        <taxon>Chordata</taxon>
        <taxon>Cephalochordata</taxon>
        <taxon>Leptocardii</taxon>
        <taxon>Amphioxiformes</taxon>
        <taxon>Branchiostomatidae</taxon>
        <taxon>Branchiostoma</taxon>
    </lineage>
</organism>
<evidence type="ECO:0000256" key="2">
    <source>
        <dbReference type="ARBA" id="ARBA00022741"/>
    </source>
</evidence>
<dbReference type="FunFam" id="1.10.8.60:FF:000069">
    <property type="entry name" value="spermatogenesis-associated protein 5 isoform X1"/>
    <property type="match status" value="1"/>
</dbReference>
<feature type="domain" description="AAA+ ATPase" evidence="5">
    <location>
        <begin position="682"/>
        <end position="820"/>
    </location>
</feature>
<keyword evidence="1" id="KW-0677">Repeat</keyword>
<dbReference type="PANTHER" id="PTHR23077">
    <property type="entry name" value="AAA-FAMILY ATPASE"/>
    <property type="match status" value="1"/>
</dbReference>
<dbReference type="GO" id="GO:0005737">
    <property type="term" value="C:cytoplasm"/>
    <property type="evidence" value="ECO:0007669"/>
    <property type="project" value="TreeGrafter"/>
</dbReference>
<evidence type="ECO:0000256" key="4">
    <source>
        <dbReference type="SAM" id="MobiDB-lite"/>
    </source>
</evidence>
<accession>A0A8K0EVB7</accession>
<dbReference type="Pfam" id="PF00004">
    <property type="entry name" value="AAA"/>
    <property type="match status" value="2"/>
</dbReference>
<dbReference type="OrthoDB" id="27435at2759"/>
<name>A0A8K0EVB7_BRALA</name>
<dbReference type="FunFam" id="3.40.50.300:FF:001985">
    <property type="entry name" value="Chromosome 9, whole genome shotgun sequence"/>
    <property type="match status" value="1"/>
</dbReference>
<dbReference type="CDD" id="cd19511">
    <property type="entry name" value="RecA-like_CDC48_r2-like"/>
    <property type="match status" value="1"/>
</dbReference>
<dbReference type="InterPro" id="IPR003959">
    <property type="entry name" value="ATPase_AAA_core"/>
</dbReference>
<dbReference type="InterPro" id="IPR041569">
    <property type="entry name" value="AAA_lid_3"/>
</dbReference>
<dbReference type="InterPro" id="IPR027417">
    <property type="entry name" value="P-loop_NTPase"/>
</dbReference>
<dbReference type="CDD" id="cd19503">
    <property type="entry name" value="RecA-like_CDC48_NLV2_r1-like"/>
    <property type="match status" value="1"/>
</dbReference>
<dbReference type="Proteomes" id="UP000838412">
    <property type="component" value="Chromosome 6"/>
</dbReference>
<dbReference type="EMBL" id="OV696691">
    <property type="protein sequence ID" value="CAH1267750.1"/>
    <property type="molecule type" value="Genomic_DNA"/>
</dbReference>
<evidence type="ECO:0000313" key="7">
    <source>
        <dbReference type="Proteomes" id="UP000838412"/>
    </source>
</evidence>
<keyword evidence="3" id="KW-0067">ATP-binding</keyword>
<dbReference type="Pfam" id="PF17862">
    <property type="entry name" value="AAA_lid_3"/>
    <property type="match status" value="2"/>
</dbReference>
<evidence type="ECO:0000256" key="3">
    <source>
        <dbReference type="ARBA" id="ARBA00022840"/>
    </source>
</evidence>
<dbReference type="InterPro" id="IPR003960">
    <property type="entry name" value="ATPase_AAA_CS"/>
</dbReference>
<feature type="domain" description="AAA+ ATPase" evidence="5">
    <location>
        <begin position="401"/>
        <end position="540"/>
    </location>
</feature>
<dbReference type="GO" id="GO:0016887">
    <property type="term" value="F:ATP hydrolysis activity"/>
    <property type="evidence" value="ECO:0007669"/>
    <property type="project" value="InterPro"/>
</dbReference>
<keyword evidence="7" id="KW-1185">Reference proteome</keyword>
<protein>
    <submittedName>
        <fullName evidence="6">SPATA5 protein</fullName>
    </submittedName>
</protein>
<gene>
    <name evidence="6" type="primary">SPATA5</name>
    <name evidence="6" type="ORF">BLAG_LOCUS20969</name>
</gene>
<dbReference type="AlphaFoldDB" id="A0A8K0EVB7"/>
<dbReference type="PROSITE" id="PS00674">
    <property type="entry name" value="AAA"/>
    <property type="match status" value="2"/>
</dbReference>
<feature type="region of interest" description="Disordered" evidence="4">
    <location>
        <begin position="307"/>
        <end position="328"/>
    </location>
</feature>
<dbReference type="PANTHER" id="PTHR23077:SF27">
    <property type="entry name" value="ATPASE FAMILY GENE 2 PROTEIN HOMOLOG A"/>
    <property type="match status" value="1"/>
</dbReference>
<dbReference type="SMART" id="SM00382">
    <property type="entry name" value="AAA"/>
    <property type="match status" value="2"/>
</dbReference>